<reference evidence="1" key="1">
    <citation type="submission" date="2024-09" db="EMBL/GenBank/DDBJ databases">
        <title>Black Yeasts Isolated from many extreme environments.</title>
        <authorList>
            <person name="Coleine C."/>
            <person name="Stajich J.E."/>
            <person name="Selbmann L."/>
        </authorList>
    </citation>
    <scope>NUCLEOTIDE SEQUENCE</scope>
    <source>
        <strain evidence="1">CCFEE 5737</strain>
    </source>
</reference>
<sequence length="330" mass="36593">MLAHSLLALLTLITSSLAAPTAPSSHIPLIIWHGLGDNYAADGLASVAKLAEKINPGTFVYPIRLAEDAGSDRTATWYGNLTEQMQYVCDDLASHKILSKASAVNALGFSQGGQFLRGYIERCNNPPVRNLVTFGSQHSGISSFQRCKTGDWLCQSAAALLRNNAFGSFAQGRLVPAQYYRSLNITTGRPTVEYLENSNFLADVNNEREEKNVTYKENIAALENFVSFMFGNDTTVVPRESAWFADVLVEDPSTGVNRTIIPLNETRPYKEDWLGLRKLDEKGALKFETHPGGHMELDEEILEKVFKKYFGPAKQNGLTVQNVIEKLWEL</sequence>
<comment type="caution">
    <text evidence="1">The sequence shown here is derived from an EMBL/GenBank/DDBJ whole genome shotgun (WGS) entry which is preliminary data.</text>
</comment>
<gene>
    <name evidence="1" type="ORF">LTS18_012582</name>
</gene>
<dbReference type="EMBL" id="JAWDJW010000379">
    <property type="protein sequence ID" value="KAK3080844.1"/>
    <property type="molecule type" value="Genomic_DNA"/>
</dbReference>
<evidence type="ECO:0000313" key="2">
    <source>
        <dbReference type="Proteomes" id="UP001186974"/>
    </source>
</evidence>
<keyword evidence="2" id="KW-1185">Reference proteome</keyword>
<name>A0ACC3DW26_9PEZI</name>
<evidence type="ECO:0000313" key="1">
    <source>
        <dbReference type="EMBL" id="KAK3080844.1"/>
    </source>
</evidence>
<dbReference type="Proteomes" id="UP001186974">
    <property type="component" value="Unassembled WGS sequence"/>
</dbReference>
<organism evidence="1 2">
    <name type="scientific">Coniosporium uncinatum</name>
    <dbReference type="NCBI Taxonomy" id="93489"/>
    <lineage>
        <taxon>Eukaryota</taxon>
        <taxon>Fungi</taxon>
        <taxon>Dikarya</taxon>
        <taxon>Ascomycota</taxon>
        <taxon>Pezizomycotina</taxon>
        <taxon>Dothideomycetes</taxon>
        <taxon>Dothideomycetes incertae sedis</taxon>
        <taxon>Coniosporium</taxon>
    </lineage>
</organism>
<proteinExistence type="predicted"/>
<accession>A0ACC3DW26</accession>
<protein>
    <submittedName>
        <fullName evidence="1">Uncharacterized protein</fullName>
    </submittedName>
</protein>